<gene>
    <name evidence="2" type="ORF">J2Z44_001618</name>
</gene>
<feature type="domain" description="DUF8042" evidence="1">
    <location>
        <begin position="1"/>
        <end position="113"/>
    </location>
</feature>
<proteinExistence type="predicted"/>
<keyword evidence="3" id="KW-1185">Reference proteome</keyword>
<evidence type="ECO:0000259" key="1">
    <source>
        <dbReference type="Pfam" id="PF26154"/>
    </source>
</evidence>
<reference evidence="2 3" key="1">
    <citation type="submission" date="2021-03" db="EMBL/GenBank/DDBJ databases">
        <title>Genomic Encyclopedia of Type Strains, Phase IV (KMG-IV): sequencing the most valuable type-strain genomes for metagenomic binning, comparative biology and taxonomic classification.</title>
        <authorList>
            <person name="Goeker M."/>
        </authorList>
    </citation>
    <scope>NUCLEOTIDE SEQUENCE [LARGE SCALE GENOMIC DNA]</scope>
    <source>
        <strain evidence="2 3">DSM 28650</strain>
    </source>
</reference>
<accession>A0ABS4K217</accession>
<dbReference type="EMBL" id="JAGGLL010000010">
    <property type="protein sequence ID" value="MBP2021822.1"/>
    <property type="molecule type" value="Genomic_DNA"/>
</dbReference>
<dbReference type="InterPro" id="IPR058355">
    <property type="entry name" value="DUF8042"/>
</dbReference>
<evidence type="ECO:0000313" key="3">
    <source>
        <dbReference type="Proteomes" id="UP001519308"/>
    </source>
</evidence>
<comment type="caution">
    <text evidence="2">The sequence shown here is derived from an EMBL/GenBank/DDBJ whole genome shotgun (WGS) entry which is preliminary data.</text>
</comment>
<organism evidence="2 3">
    <name type="scientific">Clostridium punense</name>
    <dbReference type="NCBI Taxonomy" id="1054297"/>
    <lineage>
        <taxon>Bacteria</taxon>
        <taxon>Bacillati</taxon>
        <taxon>Bacillota</taxon>
        <taxon>Clostridia</taxon>
        <taxon>Eubacteriales</taxon>
        <taxon>Clostridiaceae</taxon>
        <taxon>Clostridium</taxon>
    </lineage>
</organism>
<protein>
    <recommendedName>
        <fullName evidence="1">DUF8042 domain-containing protein</fullName>
    </recommendedName>
</protein>
<dbReference type="Proteomes" id="UP001519308">
    <property type="component" value="Unassembled WGS sequence"/>
</dbReference>
<dbReference type="RefSeq" id="WP_021284397.1">
    <property type="nucleotide sequence ID" value="NZ_JAGGLL010000010.1"/>
</dbReference>
<dbReference type="Pfam" id="PF26154">
    <property type="entry name" value="DUF8042"/>
    <property type="match status" value="1"/>
</dbReference>
<evidence type="ECO:0000313" key="2">
    <source>
        <dbReference type="EMBL" id="MBP2021822.1"/>
    </source>
</evidence>
<sequence length="114" mass="13010">MNKKQELLGTSQEFIIEILKDIDDISGLLLEDKEEEALNAIASLTQGVDDLIQAMTLTVDIEKGKININEMIERLHEMFEAIQRSDFVLLGDILKYEISPILKNWHLEITSILV</sequence>
<name>A0ABS4K217_9CLOT</name>